<keyword evidence="2" id="KW-1185">Reference proteome</keyword>
<dbReference type="AlphaFoldDB" id="A0A8X6Q5H0"/>
<name>A0A8X6Q5H0_NEPPI</name>
<gene>
    <name evidence="1" type="ORF">NPIL_46141</name>
</gene>
<reference evidence="1" key="1">
    <citation type="submission" date="2020-08" db="EMBL/GenBank/DDBJ databases">
        <title>Multicomponent nature underlies the extraordinary mechanical properties of spider dragline silk.</title>
        <authorList>
            <person name="Kono N."/>
            <person name="Nakamura H."/>
            <person name="Mori M."/>
            <person name="Yoshida Y."/>
            <person name="Ohtoshi R."/>
            <person name="Malay A.D."/>
            <person name="Moran D.A.P."/>
            <person name="Tomita M."/>
            <person name="Numata K."/>
            <person name="Arakawa K."/>
        </authorList>
    </citation>
    <scope>NUCLEOTIDE SEQUENCE</scope>
</reference>
<protein>
    <submittedName>
        <fullName evidence="1">Uncharacterized protein</fullName>
    </submittedName>
</protein>
<proteinExistence type="predicted"/>
<accession>A0A8X6Q5H0</accession>
<dbReference type="EMBL" id="BMAW01122766">
    <property type="protein sequence ID" value="GFU00294.1"/>
    <property type="molecule type" value="Genomic_DNA"/>
</dbReference>
<sequence length="112" mass="12702">MDLAFGSQHRSCESMSQYLVHVGRKALKKKGPKRVISYPVSYLALHVQQKIREFAIIELPSGNEVTEALFLLLSIQYAEPGTERSAWLFCQRIQNDTPTITNSLGCKAETMW</sequence>
<dbReference type="Proteomes" id="UP000887013">
    <property type="component" value="Unassembled WGS sequence"/>
</dbReference>
<evidence type="ECO:0000313" key="1">
    <source>
        <dbReference type="EMBL" id="GFU00294.1"/>
    </source>
</evidence>
<comment type="caution">
    <text evidence="1">The sequence shown here is derived from an EMBL/GenBank/DDBJ whole genome shotgun (WGS) entry which is preliminary data.</text>
</comment>
<evidence type="ECO:0000313" key="2">
    <source>
        <dbReference type="Proteomes" id="UP000887013"/>
    </source>
</evidence>
<organism evidence="1 2">
    <name type="scientific">Nephila pilipes</name>
    <name type="common">Giant wood spider</name>
    <name type="synonym">Nephila maculata</name>
    <dbReference type="NCBI Taxonomy" id="299642"/>
    <lineage>
        <taxon>Eukaryota</taxon>
        <taxon>Metazoa</taxon>
        <taxon>Ecdysozoa</taxon>
        <taxon>Arthropoda</taxon>
        <taxon>Chelicerata</taxon>
        <taxon>Arachnida</taxon>
        <taxon>Araneae</taxon>
        <taxon>Araneomorphae</taxon>
        <taxon>Entelegynae</taxon>
        <taxon>Araneoidea</taxon>
        <taxon>Nephilidae</taxon>
        <taxon>Nephila</taxon>
    </lineage>
</organism>